<reference evidence="2" key="1">
    <citation type="submission" date="2023-03" db="EMBL/GenBank/DDBJ databases">
        <title>Massive genome expansion in bonnet fungi (Mycena s.s.) driven by repeated elements and novel gene families across ecological guilds.</title>
        <authorList>
            <consortium name="Lawrence Berkeley National Laboratory"/>
            <person name="Harder C.B."/>
            <person name="Miyauchi S."/>
            <person name="Viragh M."/>
            <person name="Kuo A."/>
            <person name="Thoen E."/>
            <person name="Andreopoulos B."/>
            <person name="Lu D."/>
            <person name="Skrede I."/>
            <person name="Drula E."/>
            <person name="Henrissat B."/>
            <person name="Morin E."/>
            <person name="Kohler A."/>
            <person name="Barry K."/>
            <person name="LaButti K."/>
            <person name="Morin E."/>
            <person name="Salamov A."/>
            <person name="Lipzen A."/>
            <person name="Mereny Z."/>
            <person name="Hegedus B."/>
            <person name="Baldrian P."/>
            <person name="Stursova M."/>
            <person name="Weitz H."/>
            <person name="Taylor A."/>
            <person name="Grigoriev I.V."/>
            <person name="Nagy L.G."/>
            <person name="Martin F."/>
            <person name="Kauserud H."/>
        </authorList>
    </citation>
    <scope>NUCLEOTIDE SEQUENCE</scope>
    <source>
        <strain evidence="2">CBHHK067</strain>
    </source>
</reference>
<dbReference type="EMBL" id="JARKIE010000154">
    <property type="protein sequence ID" value="KAJ7674413.1"/>
    <property type="molecule type" value="Genomic_DNA"/>
</dbReference>
<feature type="region of interest" description="Disordered" evidence="1">
    <location>
        <begin position="27"/>
        <end position="74"/>
    </location>
</feature>
<proteinExistence type="predicted"/>
<organism evidence="2 3">
    <name type="scientific">Mycena rosella</name>
    <name type="common">Pink bonnet</name>
    <name type="synonym">Agaricus rosellus</name>
    <dbReference type="NCBI Taxonomy" id="1033263"/>
    <lineage>
        <taxon>Eukaryota</taxon>
        <taxon>Fungi</taxon>
        <taxon>Dikarya</taxon>
        <taxon>Basidiomycota</taxon>
        <taxon>Agaricomycotina</taxon>
        <taxon>Agaricomycetes</taxon>
        <taxon>Agaricomycetidae</taxon>
        <taxon>Agaricales</taxon>
        <taxon>Marasmiineae</taxon>
        <taxon>Mycenaceae</taxon>
        <taxon>Mycena</taxon>
    </lineage>
</organism>
<accession>A0AAD7D5E3</accession>
<feature type="region of interest" description="Disordered" evidence="1">
    <location>
        <begin position="101"/>
        <end position="143"/>
    </location>
</feature>
<keyword evidence="3" id="KW-1185">Reference proteome</keyword>
<feature type="compositionally biased region" description="Low complexity" evidence="1">
    <location>
        <begin position="132"/>
        <end position="143"/>
    </location>
</feature>
<evidence type="ECO:0000256" key="1">
    <source>
        <dbReference type="SAM" id="MobiDB-lite"/>
    </source>
</evidence>
<gene>
    <name evidence="2" type="ORF">B0H17DRAFT_1140557</name>
</gene>
<dbReference type="AlphaFoldDB" id="A0AAD7D5E3"/>
<name>A0AAD7D5E3_MYCRO</name>
<comment type="caution">
    <text evidence="2">The sequence shown here is derived from an EMBL/GenBank/DDBJ whole genome shotgun (WGS) entry which is preliminary data.</text>
</comment>
<evidence type="ECO:0000313" key="2">
    <source>
        <dbReference type="EMBL" id="KAJ7674413.1"/>
    </source>
</evidence>
<evidence type="ECO:0000313" key="3">
    <source>
        <dbReference type="Proteomes" id="UP001221757"/>
    </source>
</evidence>
<feature type="compositionally biased region" description="Basic residues" evidence="1">
    <location>
        <begin position="115"/>
        <end position="124"/>
    </location>
</feature>
<dbReference type="Proteomes" id="UP001221757">
    <property type="component" value="Unassembled WGS sequence"/>
</dbReference>
<protein>
    <submittedName>
        <fullName evidence="2">Uncharacterized protein</fullName>
    </submittedName>
</protein>
<feature type="region of interest" description="Disordered" evidence="1">
    <location>
        <begin position="238"/>
        <end position="260"/>
    </location>
</feature>
<sequence length="260" mass="29629">MRFSAEDLQIINEALEEIRAIDQEAAEEEFEEMEVRHGVSPSVDPRESDEVNDETDSDKEFAGKQSASQSTKRKSWAFTLCRERKVSCSFVNYAHPRMNKRKGEKTWKSEVGSRKAPKAKAYHRHREERSPEGSSESEVEPAGVPIRNTRIDDLRGNQRHLNSVFERMLRREGEREVQISALELTLRAILDGMREQFPMPAEQSSWLRTALKTANFFESVPEVEGTIRARRKRCRIGGGEEEDNTRGSAGAEVAQSGFGR</sequence>
<feature type="compositionally biased region" description="Basic and acidic residues" evidence="1">
    <location>
        <begin position="104"/>
        <end position="113"/>
    </location>
</feature>